<dbReference type="OrthoDB" id="341587at2759"/>
<evidence type="ECO:0008006" key="4">
    <source>
        <dbReference type="Google" id="ProtNLM"/>
    </source>
</evidence>
<dbReference type="EMBL" id="OU892281">
    <property type="protein sequence ID" value="CAG9769592.1"/>
    <property type="molecule type" value="Genomic_DNA"/>
</dbReference>
<sequence>MRIPHNINQSTLQVYTPSTDTTDLIGEQSRKLVSENFEWDKNQCHSLKEYCVAAIAKYFKDKPLLKELPCEDLVYLLDILPLDLPLEFIIPLIDNEHYWERRFVDAFKYNWRTKPVGWDWKTLYLERHCQKMVEEAEPQYEDEQTFDEILELCNLYVKRLFVEQLQMWKPPLTMEKEDIPEIWPIQHISFIPILKKLNNLEEFDLIFGMKNVGVDFEWNMFKVSPADCQKLGKAFQDHQNLRIIRIHRSKLEFRHCQALIQGLVGHHTVQVLDLSHCKIGDTGALCCAYLLKTGTNLKTLNLSNNDIGKIGSEGIGFAMLQGNCEMLHELNLRCNPLGTEGVMGIMRAVVRCAIPKILCIAACSFEDETAVKICQMLKLNDTLKELDISANWIGDDIGDMLVESLESNEIIEKLDVRETDISSEQLGKIQEILKRNVESALLAKLNPSGEDI</sequence>
<dbReference type="Proteomes" id="UP001152799">
    <property type="component" value="Chromosome 5"/>
</dbReference>
<keyword evidence="1" id="KW-0677">Repeat</keyword>
<accession>A0A9N9MTH1</accession>
<dbReference type="PANTHER" id="PTHR24111:SF0">
    <property type="entry name" value="LEUCINE-RICH REPEAT-CONTAINING PROTEIN"/>
    <property type="match status" value="1"/>
</dbReference>
<dbReference type="PROSITE" id="PS51450">
    <property type="entry name" value="LRR"/>
    <property type="match status" value="1"/>
</dbReference>
<dbReference type="InterPro" id="IPR032675">
    <property type="entry name" value="LRR_dom_sf"/>
</dbReference>
<dbReference type="SMART" id="SM00368">
    <property type="entry name" value="LRR_RI"/>
    <property type="match status" value="4"/>
</dbReference>
<reference evidence="2" key="1">
    <citation type="submission" date="2022-01" db="EMBL/GenBank/DDBJ databases">
        <authorList>
            <person name="King R."/>
        </authorList>
    </citation>
    <scope>NUCLEOTIDE SEQUENCE</scope>
</reference>
<name>A0A9N9MTH1_9CUCU</name>
<gene>
    <name evidence="2" type="ORF">CEUTPL_LOCUS10098</name>
</gene>
<dbReference type="Gene3D" id="3.80.10.10">
    <property type="entry name" value="Ribonuclease Inhibitor"/>
    <property type="match status" value="2"/>
</dbReference>
<dbReference type="SUPFAM" id="SSF52047">
    <property type="entry name" value="RNI-like"/>
    <property type="match status" value="1"/>
</dbReference>
<dbReference type="InterPro" id="IPR052201">
    <property type="entry name" value="LRR-containing_regulator"/>
</dbReference>
<evidence type="ECO:0000256" key="1">
    <source>
        <dbReference type="ARBA" id="ARBA00022737"/>
    </source>
</evidence>
<dbReference type="Pfam" id="PF13516">
    <property type="entry name" value="LRR_6"/>
    <property type="match status" value="4"/>
</dbReference>
<protein>
    <recommendedName>
        <fullName evidence="4">Dynein regulatory complex subunit 5</fullName>
    </recommendedName>
</protein>
<dbReference type="AlphaFoldDB" id="A0A9N9MTH1"/>
<evidence type="ECO:0000313" key="3">
    <source>
        <dbReference type="Proteomes" id="UP001152799"/>
    </source>
</evidence>
<proteinExistence type="predicted"/>
<organism evidence="2 3">
    <name type="scientific">Ceutorhynchus assimilis</name>
    <name type="common">cabbage seed weevil</name>
    <dbReference type="NCBI Taxonomy" id="467358"/>
    <lineage>
        <taxon>Eukaryota</taxon>
        <taxon>Metazoa</taxon>
        <taxon>Ecdysozoa</taxon>
        <taxon>Arthropoda</taxon>
        <taxon>Hexapoda</taxon>
        <taxon>Insecta</taxon>
        <taxon>Pterygota</taxon>
        <taxon>Neoptera</taxon>
        <taxon>Endopterygota</taxon>
        <taxon>Coleoptera</taxon>
        <taxon>Polyphaga</taxon>
        <taxon>Cucujiformia</taxon>
        <taxon>Curculionidae</taxon>
        <taxon>Ceutorhynchinae</taxon>
        <taxon>Ceutorhynchus</taxon>
    </lineage>
</organism>
<dbReference type="PANTHER" id="PTHR24111">
    <property type="entry name" value="LEUCINE-RICH REPEAT-CONTAINING PROTEIN 34"/>
    <property type="match status" value="1"/>
</dbReference>
<keyword evidence="3" id="KW-1185">Reference proteome</keyword>
<evidence type="ECO:0000313" key="2">
    <source>
        <dbReference type="EMBL" id="CAG9769592.1"/>
    </source>
</evidence>
<dbReference type="InterPro" id="IPR001611">
    <property type="entry name" value="Leu-rich_rpt"/>
</dbReference>